<dbReference type="RefSeq" id="WP_126388051.1">
    <property type="nucleotide sequence ID" value="NZ_CP034539.1"/>
</dbReference>
<accession>A0A3S9LZR3</accession>
<dbReference type="Proteomes" id="UP000280298">
    <property type="component" value="Chromosome"/>
</dbReference>
<sequence>MSRPLVTALRPGLLVARTPDPTFRAFSFYKDFTLRGDLADAIAPEGRPLHFTTHRLTLASFHIADDTRYHACFKRSEPLVVLGTTDSGIPNRPRADGPTFLDALWHQDSFDTSAHFIQSVRAPSPTGGCPRACSRGWSATGLSPRRSVLEALRTRAAAARPGAVVARPDLGGRPIFVYVPPGRRHTVPL</sequence>
<dbReference type="OrthoDB" id="9757939at2"/>
<evidence type="ECO:0000313" key="1">
    <source>
        <dbReference type="EMBL" id="AZQ32399.1"/>
    </source>
</evidence>
<keyword evidence="2" id="KW-1185">Reference proteome</keyword>
<gene>
    <name evidence="1" type="ORF">EJ357_02155</name>
</gene>
<dbReference type="KEGG" id="scya:EJ357_02155"/>
<protein>
    <submittedName>
        <fullName evidence="1">Uncharacterized protein</fullName>
    </submittedName>
</protein>
<dbReference type="AlphaFoldDB" id="A0A3S9LZR3"/>
<dbReference type="EMBL" id="CP034539">
    <property type="protein sequence ID" value="AZQ32399.1"/>
    <property type="molecule type" value="Genomic_DNA"/>
</dbReference>
<reference evidence="1 2" key="1">
    <citation type="journal article" date="2019" name="Int. J. Syst. Evol. Microbiol.">
        <title>Streptomyces cyaneochromogenes sp. nov., a blue pigment-producing actinomycete from manganese-contaminated soil.</title>
        <authorList>
            <person name="Tang X."/>
            <person name="Zhao J."/>
            <person name="Li K."/>
            <person name="Chen Z."/>
            <person name="Sun Y."/>
            <person name="Gao J."/>
        </authorList>
    </citation>
    <scope>NUCLEOTIDE SEQUENCE [LARGE SCALE GENOMIC DNA]</scope>
    <source>
        <strain evidence="1 2">MK-45</strain>
    </source>
</reference>
<organism evidence="1 2">
    <name type="scientific">Streptomyces cyaneochromogenes</name>
    <dbReference type="NCBI Taxonomy" id="2496836"/>
    <lineage>
        <taxon>Bacteria</taxon>
        <taxon>Bacillati</taxon>
        <taxon>Actinomycetota</taxon>
        <taxon>Actinomycetes</taxon>
        <taxon>Kitasatosporales</taxon>
        <taxon>Streptomycetaceae</taxon>
        <taxon>Streptomyces</taxon>
    </lineage>
</organism>
<evidence type="ECO:0000313" key="2">
    <source>
        <dbReference type="Proteomes" id="UP000280298"/>
    </source>
</evidence>
<name>A0A3S9LZR3_9ACTN</name>
<proteinExistence type="predicted"/>